<protein>
    <submittedName>
        <fullName evidence="1">Uncharacterized protein</fullName>
    </submittedName>
</protein>
<organism evidence="1 2">
    <name type="scientific">Pleurodeles waltl</name>
    <name type="common">Iberian ribbed newt</name>
    <dbReference type="NCBI Taxonomy" id="8319"/>
    <lineage>
        <taxon>Eukaryota</taxon>
        <taxon>Metazoa</taxon>
        <taxon>Chordata</taxon>
        <taxon>Craniata</taxon>
        <taxon>Vertebrata</taxon>
        <taxon>Euteleostomi</taxon>
        <taxon>Amphibia</taxon>
        <taxon>Batrachia</taxon>
        <taxon>Caudata</taxon>
        <taxon>Salamandroidea</taxon>
        <taxon>Salamandridae</taxon>
        <taxon>Pleurodelinae</taxon>
        <taxon>Pleurodeles</taxon>
    </lineage>
</organism>
<reference evidence="1" key="1">
    <citation type="journal article" date="2022" name="bioRxiv">
        <title>Sequencing and chromosome-scale assembly of the giantPleurodeles waltlgenome.</title>
        <authorList>
            <person name="Brown T."/>
            <person name="Elewa A."/>
            <person name="Iarovenko S."/>
            <person name="Subramanian E."/>
            <person name="Araus A.J."/>
            <person name="Petzold A."/>
            <person name="Susuki M."/>
            <person name="Suzuki K.-i.T."/>
            <person name="Hayashi T."/>
            <person name="Toyoda A."/>
            <person name="Oliveira C."/>
            <person name="Osipova E."/>
            <person name="Leigh N.D."/>
            <person name="Simon A."/>
            <person name="Yun M.H."/>
        </authorList>
    </citation>
    <scope>NUCLEOTIDE SEQUENCE</scope>
    <source>
        <strain evidence="1">20211129_DDA</strain>
        <tissue evidence="1">Liver</tissue>
    </source>
</reference>
<comment type="caution">
    <text evidence="1">The sequence shown here is derived from an EMBL/GenBank/DDBJ whole genome shotgun (WGS) entry which is preliminary data.</text>
</comment>
<proteinExistence type="predicted"/>
<dbReference type="EMBL" id="JANPWB010000008">
    <property type="protein sequence ID" value="KAJ1164039.1"/>
    <property type="molecule type" value="Genomic_DNA"/>
</dbReference>
<dbReference type="Proteomes" id="UP001066276">
    <property type="component" value="Chromosome 4_2"/>
</dbReference>
<keyword evidence="2" id="KW-1185">Reference proteome</keyword>
<sequence>MAGCAGCCEEGIVVRLGGTDSEPLALVEHMGSQNSLSGMNKVSKVQALQMSALESLLHSLTKEGKQGFLVSQTNQKEI</sequence>
<dbReference type="AlphaFoldDB" id="A0AAV7SIX1"/>
<accession>A0AAV7SIX1</accession>
<name>A0AAV7SIX1_PLEWA</name>
<gene>
    <name evidence="1" type="ORF">NDU88_004486</name>
</gene>
<evidence type="ECO:0000313" key="2">
    <source>
        <dbReference type="Proteomes" id="UP001066276"/>
    </source>
</evidence>
<evidence type="ECO:0000313" key="1">
    <source>
        <dbReference type="EMBL" id="KAJ1164039.1"/>
    </source>
</evidence>